<comment type="similarity">
    <text evidence="1">Belongs to the AHA1 family.</text>
</comment>
<dbReference type="Pfam" id="PF08327">
    <property type="entry name" value="AHSA1"/>
    <property type="match status" value="1"/>
</dbReference>
<sequence>MRNLATALVLGLLAAPASAEVVESSTGGFATHDSAVVAADRQAVWEALIHPEDWWSHTWSNDSANLSLDPRAGGCFCETLPAADGWGEGSVEHMRVITVMAGSTLRMSGSLGPLQAEGLTGTLTVTVEDAGAGTRISWDYVTGGEARFPAAQFAPVVDSVQTEFLTALVDRLGGAVEEPGQGE</sequence>
<evidence type="ECO:0000259" key="3">
    <source>
        <dbReference type="Pfam" id="PF08327"/>
    </source>
</evidence>
<evidence type="ECO:0000256" key="2">
    <source>
        <dbReference type="SAM" id="SignalP"/>
    </source>
</evidence>
<evidence type="ECO:0000256" key="1">
    <source>
        <dbReference type="ARBA" id="ARBA00006817"/>
    </source>
</evidence>
<feature type="domain" description="Activator of Hsp90 ATPase homologue 1/2-like C-terminal" evidence="3">
    <location>
        <begin position="39"/>
        <end position="151"/>
    </location>
</feature>
<proteinExistence type="inferred from homology"/>
<dbReference type="Gene3D" id="3.30.530.20">
    <property type="match status" value="1"/>
</dbReference>
<feature type="chain" id="PRO_5045676942" evidence="2">
    <location>
        <begin position="20"/>
        <end position="183"/>
    </location>
</feature>
<evidence type="ECO:0000313" key="5">
    <source>
        <dbReference type="Proteomes" id="UP001500518"/>
    </source>
</evidence>
<dbReference type="EMBL" id="BAABHV010000009">
    <property type="protein sequence ID" value="GAA5051971.1"/>
    <property type="molecule type" value="Genomic_DNA"/>
</dbReference>
<dbReference type="RefSeq" id="WP_346032245.1">
    <property type="nucleotide sequence ID" value="NZ_BAABHV010000009.1"/>
</dbReference>
<feature type="signal peptide" evidence="2">
    <location>
        <begin position="1"/>
        <end position="19"/>
    </location>
</feature>
<gene>
    <name evidence="4" type="ORF">GCM10023208_12360</name>
</gene>
<reference evidence="5" key="1">
    <citation type="journal article" date="2019" name="Int. J. Syst. Evol. Microbiol.">
        <title>The Global Catalogue of Microorganisms (GCM) 10K type strain sequencing project: providing services to taxonomists for standard genome sequencing and annotation.</title>
        <authorList>
            <consortium name="The Broad Institute Genomics Platform"/>
            <consortium name="The Broad Institute Genome Sequencing Center for Infectious Disease"/>
            <person name="Wu L."/>
            <person name="Ma J."/>
        </authorList>
    </citation>
    <scope>NUCLEOTIDE SEQUENCE [LARGE SCALE GENOMIC DNA]</scope>
    <source>
        <strain evidence="5">JCM 18014</strain>
    </source>
</reference>
<comment type="caution">
    <text evidence="4">The sequence shown here is derived from an EMBL/GenBank/DDBJ whole genome shotgun (WGS) entry which is preliminary data.</text>
</comment>
<keyword evidence="2" id="KW-0732">Signal</keyword>
<keyword evidence="5" id="KW-1185">Reference proteome</keyword>
<accession>A0ABP9K5R9</accession>
<dbReference type="InterPro" id="IPR013538">
    <property type="entry name" value="ASHA1/2-like_C"/>
</dbReference>
<evidence type="ECO:0000313" key="4">
    <source>
        <dbReference type="EMBL" id="GAA5051971.1"/>
    </source>
</evidence>
<name>A0ABP9K5R9_9SPHN</name>
<organism evidence="4 5">
    <name type="scientific">Erythrobacter westpacificensis</name>
    <dbReference type="NCBI Taxonomy" id="1055231"/>
    <lineage>
        <taxon>Bacteria</taxon>
        <taxon>Pseudomonadati</taxon>
        <taxon>Pseudomonadota</taxon>
        <taxon>Alphaproteobacteria</taxon>
        <taxon>Sphingomonadales</taxon>
        <taxon>Erythrobacteraceae</taxon>
        <taxon>Erythrobacter/Porphyrobacter group</taxon>
        <taxon>Erythrobacter</taxon>
    </lineage>
</organism>
<dbReference type="Proteomes" id="UP001500518">
    <property type="component" value="Unassembled WGS sequence"/>
</dbReference>
<protein>
    <submittedName>
        <fullName evidence="4">SRPBCC family protein</fullName>
    </submittedName>
</protein>
<dbReference type="InterPro" id="IPR023393">
    <property type="entry name" value="START-like_dom_sf"/>
</dbReference>
<dbReference type="SUPFAM" id="SSF55961">
    <property type="entry name" value="Bet v1-like"/>
    <property type="match status" value="1"/>
</dbReference>